<dbReference type="PANTHER" id="PTHR43575">
    <property type="entry name" value="PROTEIN ABCI7, CHLOROPLASTIC"/>
    <property type="match status" value="1"/>
</dbReference>
<reference evidence="3 4" key="1">
    <citation type="submission" date="2016-11" db="EMBL/GenBank/DDBJ databases">
        <authorList>
            <person name="Jaros S."/>
            <person name="Januszkiewicz K."/>
            <person name="Wedrychowicz H."/>
        </authorList>
    </citation>
    <scope>NUCLEOTIDE SEQUENCE [LARGE SCALE GENOMIC DNA]</scope>
    <source>
        <strain evidence="3 4">CGMCC 4.2025</strain>
    </source>
</reference>
<dbReference type="EMBL" id="FRBI01000006">
    <property type="protein sequence ID" value="SHL79946.1"/>
    <property type="molecule type" value="Genomic_DNA"/>
</dbReference>
<dbReference type="InterPro" id="IPR000825">
    <property type="entry name" value="SUF_FeS_clus_asmbl_SufBD_core"/>
</dbReference>
<evidence type="ECO:0000313" key="4">
    <source>
        <dbReference type="Proteomes" id="UP000184111"/>
    </source>
</evidence>
<evidence type="ECO:0000256" key="1">
    <source>
        <dbReference type="ARBA" id="ARBA00043967"/>
    </source>
</evidence>
<sequence length="389" mass="41699">MADNTPAGSTTDGAITVGQPVDARVSSAPSYDVADFPVPHGREEEWRFTPLERLRGLHDGTAEATGALRVEVTAPDGVTVQTVDRDDPRVGRAGKPVDRVAAQAYSSFEKASVVSIPKESILTEPVRIAVHGEGGTVYGHQIVEVGAFAEAVVVIDHTGDTVMAGNVEYLIGDGAKLTVVCVQDWDDTAVHVAQHTALVGRDATFKSVVVTFGGDLVRLHPRVVYGAPGGEAELYGLYFTDEGQHQEHRLFIDHDTPHCRSNVAYKGALQGQDAHAVWIGDVLIRAAAEGTDTYELNRNLVLTDGARVDSVPNLEIETGEIVGAGHASATGRFDDEQLFYLQSRGIRGDDARRLVVRGFFGELVQQIGLADLEERLMAKIDAELEASVG</sequence>
<dbReference type="STRING" id="310782.SAMN05216499_106102"/>
<evidence type="ECO:0000313" key="3">
    <source>
        <dbReference type="EMBL" id="SHL79946.1"/>
    </source>
</evidence>
<dbReference type="GO" id="GO:0016226">
    <property type="term" value="P:iron-sulfur cluster assembly"/>
    <property type="evidence" value="ECO:0007669"/>
    <property type="project" value="InterPro"/>
</dbReference>
<keyword evidence="4" id="KW-1185">Reference proteome</keyword>
<evidence type="ECO:0000259" key="2">
    <source>
        <dbReference type="Pfam" id="PF01458"/>
    </source>
</evidence>
<dbReference type="NCBIfam" id="TIGR01981">
    <property type="entry name" value="sufD"/>
    <property type="match status" value="1"/>
</dbReference>
<comment type="similarity">
    <text evidence="1">Belongs to the iron-sulfur cluster assembly SufBD family.</text>
</comment>
<dbReference type="InterPro" id="IPR037284">
    <property type="entry name" value="SUF_FeS_clus_asmbl_SufBD_sf"/>
</dbReference>
<dbReference type="Proteomes" id="UP000184111">
    <property type="component" value="Unassembled WGS sequence"/>
</dbReference>
<dbReference type="InterPro" id="IPR011542">
    <property type="entry name" value="SUF_FeS_clus_asmbl_SufD"/>
</dbReference>
<protein>
    <submittedName>
        <fullName evidence="3">Iron-regulated ABC transporter permease protein SufD</fullName>
    </submittedName>
</protein>
<accession>A0A1M7DK95</accession>
<dbReference type="PANTHER" id="PTHR43575:SF1">
    <property type="entry name" value="PROTEIN ABCI7, CHLOROPLASTIC"/>
    <property type="match status" value="1"/>
</dbReference>
<feature type="domain" description="SUF system FeS cluster assembly SufBD core" evidence="2">
    <location>
        <begin position="132"/>
        <end position="359"/>
    </location>
</feature>
<dbReference type="SUPFAM" id="SSF101960">
    <property type="entry name" value="Stabilizer of iron transporter SufD"/>
    <property type="match status" value="1"/>
</dbReference>
<organism evidence="3 4">
    <name type="scientific">Actinacidiphila paucisporea</name>
    <dbReference type="NCBI Taxonomy" id="310782"/>
    <lineage>
        <taxon>Bacteria</taxon>
        <taxon>Bacillati</taxon>
        <taxon>Actinomycetota</taxon>
        <taxon>Actinomycetes</taxon>
        <taxon>Kitasatosporales</taxon>
        <taxon>Streptomycetaceae</taxon>
        <taxon>Actinacidiphila</taxon>
    </lineage>
</organism>
<proteinExistence type="inferred from homology"/>
<gene>
    <name evidence="3" type="ORF">SAMN05216499_106102</name>
</gene>
<dbReference type="Pfam" id="PF01458">
    <property type="entry name" value="SUFBD_core"/>
    <property type="match status" value="1"/>
</dbReference>
<dbReference type="InterPro" id="IPR055346">
    <property type="entry name" value="Fe-S_cluster_assembly_SufBD"/>
</dbReference>
<name>A0A1M7DK95_9ACTN</name>
<dbReference type="OrthoDB" id="9803529at2"/>
<dbReference type="AlphaFoldDB" id="A0A1M7DK95"/>
<dbReference type="RefSeq" id="WP_073497076.1">
    <property type="nucleotide sequence ID" value="NZ_FRBI01000006.1"/>
</dbReference>